<name>A0ABP6A9D1_STRLO</name>
<dbReference type="PANTHER" id="PTHR43433">
    <property type="entry name" value="HYDROLASE, ALPHA/BETA FOLD FAMILY PROTEIN"/>
    <property type="match status" value="1"/>
</dbReference>
<comment type="caution">
    <text evidence="2">The sequence shown here is derived from an EMBL/GenBank/DDBJ whole genome shotgun (WGS) entry which is preliminary data.</text>
</comment>
<dbReference type="Pfam" id="PF12697">
    <property type="entry name" value="Abhydrolase_6"/>
    <property type="match status" value="1"/>
</dbReference>
<sequence length="274" mass="28502">MDKKTISHDGTSLAYQRTGEGPAVILVSGAMSTGATVAPLAGPLAGRFSVVSYDRRGRGESGDTQPYAVAREVEDLAALIDAVGGEASLYGISSGGALVLEAAASGLPVRRVAVYEVPFAVYEGGAKERAEYTEQLEEALGQGRRGDAVELFLRLTGLAEEMIQSARNSPMWSGMEAIAPSLAYDNAVMGDGLVPLDRLAGIEVPVLSLAGSASPAWMREAARAVAETAPQGTYRILEGQTHMVDPNVLAPVLAEFFRTDGHRAPLSGGPGSVT</sequence>
<dbReference type="InterPro" id="IPR029058">
    <property type="entry name" value="AB_hydrolase_fold"/>
</dbReference>
<dbReference type="SUPFAM" id="SSF53474">
    <property type="entry name" value="alpha/beta-Hydrolases"/>
    <property type="match status" value="1"/>
</dbReference>
<evidence type="ECO:0000313" key="2">
    <source>
        <dbReference type="EMBL" id="GAA2512937.1"/>
    </source>
</evidence>
<dbReference type="InterPro" id="IPR000073">
    <property type="entry name" value="AB_hydrolase_1"/>
</dbReference>
<keyword evidence="2" id="KW-0378">Hydrolase</keyword>
<protein>
    <submittedName>
        <fullName evidence="2">Alpha/beta hydrolase</fullName>
    </submittedName>
</protein>
<dbReference type="InterPro" id="IPR050471">
    <property type="entry name" value="AB_hydrolase"/>
</dbReference>
<reference evidence="3" key="1">
    <citation type="journal article" date="2019" name="Int. J. Syst. Evol. Microbiol.">
        <title>The Global Catalogue of Microorganisms (GCM) 10K type strain sequencing project: providing services to taxonomists for standard genome sequencing and annotation.</title>
        <authorList>
            <consortium name="The Broad Institute Genomics Platform"/>
            <consortium name="The Broad Institute Genome Sequencing Center for Infectious Disease"/>
            <person name="Wu L."/>
            <person name="Ma J."/>
        </authorList>
    </citation>
    <scope>NUCLEOTIDE SEQUENCE [LARGE SCALE GENOMIC DNA]</scope>
    <source>
        <strain evidence="3">JCM 4395</strain>
    </source>
</reference>
<dbReference type="PANTHER" id="PTHR43433:SF5">
    <property type="entry name" value="AB HYDROLASE-1 DOMAIN-CONTAINING PROTEIN"/>
    <property type="match status" value="1"/>
</dbReference>
<accession>A0ABP6A9D1</accession>
<dbReference type="Proteomes" id="UP001501777">
    <property type="component" value="Unassembled WGS sequence"/>
</dbReference>
<dbReference type="GO" id="GO:0016787">
    <property type="term" value="F:hydrolase activity"/>
    <property type="evidence" value="ECO:0007669"/>
    <property type="project" value="UniProtKB-KW"/>
</dbReference>
<keyword evidence="3" id="KW-1185">Reference proteome</keyword>
<evidence type="ECO:0000313" key="3">
    <source>
        <dbReference type="Proteomes" id="UP001501777"/>
    </source>
</evidence>
<feature type="domain" description="AB hydrolase-1" evidence="1">
    <location>
        <begin position="24"/>
        <end position="244"/>
    </location>
</feature>
<dbReference type="EMBL" id="BAAASG010000017">
    <property type="protein sequence ID" value="GAA2512937.1"/>
    <property type="molecule type" value="Genomic_DNA"/>
</dbReference>
<gene>
    <name evidence="2" type="ORF">GCM10010276_70710</name>
</gene>
<dbReference type="Gene3D" id="3.40.50.1820">
    <property type="entry name" value="alpha/beta hydrolase"/>
    <property type="match status" value="1"/>
</dbReference>
<organism evidence="2 3">
    <name type="scientific">Streptomyces longisporus</name>
    <dbReference type="NCBI Taxonomy" id="1948"/>
    <lineage>
        <taxon>Bacteria</taxon>
        <taxon>Bacillati</taxon>
        <taxon>Actinomycetota</taxon>
        <taxon>Actinomycetes</taxon>
        <taxon>Kitasatosporales</taxon>
        <taxon>Streptomycetaceae</taxon>
        <taxon>Streptomyces</taxon>
    </lineage>
</organism>
<dbReference type="RefSeq" id="WP_344404953.1">
    <property type="nucleotide sequence ID" value="NZ_BAAASG010000017.1"/>
</dbReference>
<proteinExistence type="predicted"/>
<evidence type="ECO:0000259" key="1">
    <source>
        <dbReference type="Pfam" id="PF12697"/>
    </source>
</evidence>